<reference evidence="1" key="1">
    <citation type="submission" date="2021-03" db="EMBL/GenBank/DDBJ databases">
        <authorList>
            <consortium name="DOE Joint Genome Institute"/>
            <person name="Ahrendt S."/>
            <person name="Looney B.P."/>
            <person name="Miyauchi S."/>
            <person name="Morin E."/>
            <person name="Drula E."/>
            <person name="Courty P.E."/>
            <person name="Chicoki N."/>
            <person name="Fauchery L."/>
            <person name="Kohler A."/>
            <person name="Kuo A."/>
            <person name="Labutti K."/>
            <person name="Pangilinan J."/>
            <person name="Lipzen A."/>
            <person name="Riley R."/>
            <person name="Andreopoulos W."/>
            <person name="He G."/>
            <person name="Johnson J."/>
            <person name="Barry K.W."/>
            <person name="Grigoriev I.V."/>
            <person name="Nagy L."/>
            <person name="Hibbett D."/>
            <person name="Henrissat B."/>
            <person name="Matheny P.B."/>
            <person name="Labbe J."/>
            <person name="Martin F."/>
        </authorList>
    </citation>
    <scope>NUCLEOTIDE SEQUENCE</scope>
    <source>
        <strain evidence="1">HHB10654</strain>
    </source>
</reference>
<evidence type="ECO:0000313" key="2">
    <source>
        <dbReference type="Proteomes" id="UP000814140"/>
    </source>
</evidence>
<reference evidence="1" key="2">
    <citation type="journal article" date="2022" name="New Phytol.">
        <title>Evolutionary transition to the ectomycorrhizal habit in the genomes of a hyperdiverse lineage of mushroom-forming fungi.</title>
        <authorList>
            <person name="Looney B."/>
            <person name="Miyauchi S."/>
            <person name="Morin E."/>
            <person name="Drula E."/>
            <person name="Courty P.E."/>
            <person name="Kohler A."/>
            <person name="Kuo A."/>
            <person name="LaButti K."/>
            <person name="Pangilinan J."/>
            <person name="Lipzen A."/>
            <person name="Riley R."/>
            <person name="Andreopoulos W."/>
            <person name="He G."/>
            <person name="Johnson J."/>
            <person name="Nolan M."/>
            <person name="Tritt A."/>
            <person name="Barry K.W."/>
            <person name="Grigoriev I.V."/>
            <person name="Nagy L.G."/>
            <person name="Hibbett D."/>
            <person name="Henrissat B."/>
            <person name="Matheny P.B."/>
            <person name="Labbe J."/>
            <person name="Martin F.M."/>
        </authorList>
    </citation>
    <scope>NUCLEOTIDE SEQUENCE</scope>
    <source>
        <strain evidence="1">HHB10654</strain>
    </source>
</reference>
<dbReference type="Proteomes" id="UP000814140">
    <property type="component" value="Unassembled WGS sequence"/>
</dbReference>
<accession>A0ACB8SHM6</accession>
<comment type="caution">
    <text evidence="1">The sequence shown here is derived from an EMBL/GenBank/DDBJ whole genome shotgun (WGS) entry which is preliminary data.</text>
</comment>
<organism evidence="1 2">
    <name type="scientific">Artomyces pyxidatus</name>
    <dbReference type="NCBI Taxonomy" id="48021"/>
    <lineage>
        <taxon>Eukaryota</taxon>
        <taxon>Fungi</taxon>
        <taxon>Dikarya</taxon>
        <taxon>Basidiomycota</taxon>
        <taxon>Agaricomycotina</taxon>
        <taxon>Agaricomycetes</taxon>
        <taxon>Russulales</taxon>
        <taxon>Auriscalpiaceae</taxon>
        <taxon>Artomyces</taxon>
    </lineage>
</organism>
<keyword evidence="2" id="KW-1185">Reference proteome</keyword>
<dbReference type="EMBL" id="MU277292">
    <property type="protein sequence ID" value="KAI0055440.1"/>
    <property type="molecule type" value="Genomic_DNA"/>
</dbReference>
<proteinExistence type="predicted"/>
<name>A0ACB8SHM6_9AGAM</name>
<sequence>MEHPQFQYSRCTGRRKGLCIGVNYIGQNSELHGCINDAKEAYQFIIDKYHYDQADVMLLTDDAEDERNLPTRENIVSAMHWLLEGAQMHDSLFIHYSGHGGWSKDRNRDKGYGFDEMIFPVDYKKAGTILDDDLHDYLVGPLPPGCRLTAVFDSCHSASVLDLTYRYHSDGHAKRLRLSSRFLDERSTPGDVLCWSGSKDDQDSADASVGGLSVGAMSYAFLKVLKSKPDITYEDLLRGLRRETKKYQQKPQLSASHRMDIDRKFVM</sequence>
<evidence type="ECO:0000313" key="1">
    <source>
        <dbReference type="EMBL" id="KAI0055440.1"/>
    </source>
</evidence>
<protein>
    <submittedName>
        <fullName evidence="1">Peptidase C14</fullName>
    </submittedName>
</protein>
<gene>
    <name evidence="1" type="ORF">BV25DRAFT_1833187</name>
</gene>